<proteinExistence type="predicted"/>
<accession>A0A0K2TCD9</accession>
<protein>
    <submittedName>
        <fullName evidence="1">Uncharacterized protein</fullName>
    </submittedName>
</protein>
<dbReference type="EMBL" id="HACA01005755">
    <property type="protein sequence ID" value="CDW23116.1"/>
    <property type="molecule type" value="Transcribed_RNA"/>
</dbReference>
<organism evidence="1">
    <name type="scientific">Lepeophtheirus salmonis</name>
    <name type="common">Salmon louse</name>
    <name type="synonym">Caligus salmonis</name>
    <dbReference type="NCBI Taxonomy" id="72036"/>
    <lineage>
        <taxon>Eukaryota</taxon>
        <taxon>Metazoa</taxon>
        <taxon>Ecdysozoa</taxon>
        <taxon>Arthropoda</taxon>
        <taxon>Crustacea</taxon>
        <taxon>Multicrustacea</taxon>
        <taxon>Hexanauplia</taxon>
        <taxon>Copepoda</taxon>
        <taxon>Siphonostomatoida</taxon>
        <taxon>Caligidae</taxon>
        <taxon>Lepeophtheirus</taxon>
    </lineage>
</organism>
<evidence type="ECO:0000313" key="1">
    <source>
        <dbReference type="EMBL" id="CDW23116.1"/>
    </source>
</evidence>
<sequence length="52" mass="6349">MIVFKAHWSYLSAFQFAQDEEVNSHIGIYFIMKMKVPIYYISMNLQYLRNRL</sequence>
<dbReference type="AlphaFoldDB" id="A0A0K2TCD9"/>
<reference evidence="1" key="1">
    <citation type="submission" date="2014-05" db="EMBL/GenBank/DDBJ databases">
        <authorList>
            <person name="Chronopoulou M."/>
        </authorList>
    </citation>
    <scope>NUCLEOTIDE SEQUENCE</scope>
    <source>
        <tissue evidence="1">Whole organism</tissue>
    </source>
</reference>
<name>A0A0K2TCD9_LEPSM</name>